<dbReference type="AlphaFoldDB" id="A0A154BM94"/>
<dbReference type="Proteomes" id="UP000076268">
    <property type="component" value="Unassembled WGS sequence"/>
</dbReference>
<evidence type="ECO:0000313" key="1">
    <source>
        <dbReference type="EMBL" id="KYZ75099.1"/>
    </source>
</evidence>
<organism evidence="1 2">
    <name type="scientific">Anaerosporomusa subterranea</name>
    <dbReference type="NCBI Taxonomy" id="1794912"/>
    <lineage>
        <taxon>Bacteria</taxon>
        <taxon>Bacillati</taxon>
        <taxon>Bacillota</taxon>
        <taxon>Negativicutes</taxon>
        <taxon>Acetonemataceae</taxon>
        <taxon>Anaerosporomusa</taxon>
    </lineage>
</organism>
<accession>A0A154BM94</accession>
<dbReference type="RefSeq" id="WP_066244514.1">
    <property type="nucleotide sequence ID" value="NZ_LSGP01000025.1"/>
</dbReference>
<name>A0A154BM94_ANASB</name>
<protein>
    <recommendedName>
        <fullName evidence="3">Iron-only hydrogenase system regulator</fullName>
    </recommendedName>
</protein>
<dbReference type="OrthoDB" id="1121298at2"/>
<comment type="caution">
    <text evidence="1">The sequence shown here is derived from an EMBL/GenBank/DDBJ whole genome shotgun (WGS) entry which is preliminary data.</text>
</comment>
<reference evidence="1 2" key="1">
    <citation type="submission" date="2016-02" db="EMBL/GenBank/DDBJ databases">
        <title>Anaerosporomusa subterraneum gen. nov., sp. nov., a spore-forming obligate anaerobe isolated from saprolite.</title>
        <authorList>
            <person name="Choi J.K."/>
            <person name="Shah M."/>
            <person name="Yee N."/>
        </authorList>
    </citation>
    <scope>NUCLEOTIDE SEQUENCE [LARGE SCALE GENOMIC DNA]</scope>
    <source>
        <strain evidence="1 2">RU4</strain>
    </source>
</reference>
<dbReference type="InterPro" id="IPR045865">
    <property type="entry name" value="ACT-like_dom_sf"/>
</dbReference>
<dbReference type="InterPro" id="IPR027271">
    <property type="entry name" value="Acetolactate_synth/TF_NikR_C"/>
</dbReference>
<sequence length="86" mass="9668">MNHCPVIMAILQAKRTETAVKVQDVLTKYGCYIRVRLGLHDAALDSCSPHGLILLQLCGDEIPLQELQKELEAIPEVKVKHMTLEF</sequence>
<evidence type="ECO:0000313" key="2">
    <source>
        <dbReference type="Proteomes" id="UP000076268"/>
    </source>
</evidence>
<keyword evidence="2" id="KW-1185">Reference proteome</keyword>
<dbReference type="EMBL" id="LSGP01000025">
    <property type="protein sequence ID" value="KYZ75099.1"/>
    <property type="molecule type" value="Genomic_DNA"/>
</dbReference>
<evidence type="ECO:0008006" key="3">
    <source>
        <dbReference type="Google" id="ProtNLM"/>
    </source>
</evidence>
<dbReference type="STRING" id="1794912.AXX12_13040"/>
<dbReference type="Gene3D" id="3.30.70.1150">
    <property type="entry name" value="ACT-like. Chain A, domain 2"/>
    <property type="match status" value="1"/>
</dbReference>
<proteinExistence type="predicted"/>
<gene>
    <name evidence="1" type="ORF">AXX12_13040</name>
</gene>
<dbReference type="SUPFAM" id="SSF55021">
    <property type="entry name" value="ACT-like"/>
    <property type="match status" value="1"/>
</dbReference>